<keyword evidence="4" id="KW-1185">Reference proteome</keyword>
<name>A0ABU7UVV3_9GAMM</name>
<evidence type="ECO:0000313" key="4">
    <source>
        <dbReference type="Proteomes" id="UP001356170"/>
    </source>
</evidence>
<dbReference type="InterPro" id="IPR006528">
    <property type="entry name" value="Phage_head_morphogenesis_dom"/>
</dbReference>
<sequence>MPDIVGNFGSMDEAVRYFRDKKNIPTRRWDELLHGMNAPAFTIAGATEEAFLADMHKAVAAAIEKGETLEDFRQRFDDIIRRQGWKMSGAEKADNAGYRAWRTSVIYHTNVRTAYMAGRWETLKHFPYLKYKHNTVNNPRKDHQEWDGLIIATDDPWWETHYPPNGWGCRCTVIGISKQRLGTQKPDAAPTPAMRDEKVPAEWRYNVGIAAFGRAIEKTATTDPRDWLPMDPYFPDHYDRPDIPFDAPTVPLAPRTDSIPEIRQRFRDLFGGDSVTFIDPTDAVMSVTQAMITHWAEKQGGFEGREAYLPLLREIIEDPYEIWVGFERHQRTGKVRIRRRYIKGLMVGKKKIGGVVLDSIPGEWVALTMFHGSPTGAKNLRTGRMTWFRK</sequence>
<accession>A0ABU7UVV3</accession>
<evidence type="ECO:0000313" key="3">
    <source>
        <dbReference type="EMBL" id="MEF2154659.1"/>
    </source>
</evidence>
<dbReference type="Pfam" id="PF04233">
    <property type="entry name" value="Phage_Mu_F"/>
    <property type="match status" value="1"/>
</dbReference>
<dbReference type="Pfam" id="PF18810">
    <property type="entry name" value="PBECR2"/>
    <property type="match status" value="1"/>
</dbReference>
<feature type="domain" description="Phage-Barnase-EndoU-ColicinE5/D-RelE like nuclease 2" evidence="2">
    <location>
        <begin position="265"/>
        <end position="387"/>
    </location>
</feature>
<reference evidence="3 4" key="1">
    <citation type="submission" date="2024-01" db="EMBL/GenBank/DDBJ databases">
        <title>Novel species of the genus Luteimonas isolated from rivers.</title>
        <authorList>
            <person name="Lu H."/>
        </authorList>
    </citation>
    <scope>NUCLEOTIDE SEQUENCE [LARGE SCALE GENOMIC DNA]</scope>
    <source>
        <strain evidence="3 4">FXH3W</strain>
    </source>
</reference>
<dbReference type="InterPro" id="IPR041110">
    <property type="entry name" value="PBECR2"/>
</dbReference>
<evidence type="ECO:0000259" key="2">
    <source>
        <dbReference type="Pfam" id="PF18810"/>
    </source>
</evidence>
<proteinExistence type="predicted"/>
<comment type="caution">
    <text evidence="3">The sequence shown here is derived from an EMBL/GenBank/DDBJ whole genome shotgun (WGS) entry which is preliminary data.</text>
</comment>
<gene>
    <name evidence="3" type="ORF">V3390_00155</name>
</gene>
<dbReference type="RefSeq" id="WP_331702839.1">
    <property type="nucleotide sequence ID" value="NZ_JAZHBO010000001.1"/>
</dbReference>
<organism evidence="3 4">
    <name type="scientific">Aquilutibacter rugosus</name>
    <dbReference type="NCBI Taxonomy" id="3115820"/>
    <lineage>
        <taxon>Bacteria</taxon>
        <taxon>Pseudomonadati</taxon>
        <taxon>Pseudomonadota</taxon>
        <taxon>Gammaproteobacteria</taxon>
        <taxon>Lysobacterales</taxon>
        <taxon>Lysobacteraceae</taxon>
        <taxon>Aquilutibacter</taxon>
    </lineage>
</organism>
<dbReference type="Proteomes" id="UP001356170">
    <property type="component" value="Unassembled WGS sequence"/>
</dbReference>
<evidence type="ECO:0000259" key="1">
    <source>
        <dbReference type="Pfam" id="PF04233"/>
    </source>
</evidence>
<feature type="domain" description="Phage head morphogenesis" evidence="1">
    <location>
        <begin position="55"/>
        <end position="174"/>
    </location>
</feature>
<dbReference type="EMBL" id="JAZHBO010000001">
    <property type="protein sequence ID" value="MEF2154659.1"/>
    <property type="molecule type" value="Genomic_DNA"/>
</dbReference>
<protein>
    <submittedName>
        <fullName evidence="3">PBECR2 nuclease fold domain-containing protein</fullName>
    </submittedName>
</protein>